<dbReference type="InterPro" id="IPR009011">
    <property type="entry name" value="Man6P_isomerase_rcpt-bd_dom_sf"/>
</dbReference>
<dbReference type="InterPro" id="IPR011641">
    <property type="entry name" value="Tyr-kin_ephrin_A/B_rcpt-like"/>
</dbReference>
<dbReference type="EMBL" id="JAIZAY010000002">
    <property type="protein sequence ID" value="KAJ8046412.1"/>
    <property type="molecule type" value="Genomic_DNA"/>
</dbReference>
<dbReference type="Gene3D" id="2.10.50.10">
    <property type="entry name" value="Tumor Necrosis Factor Receptor, subunit A, domain 2"/>
    <property type="match status" value="1"/>
</dbReference>
<evidence type="ECO:0000256" key="3">
    <source>
        <dbReference type="ARBA" id="ARBA00022475"/>
    </source>
</evidence>
<dbReference type="Pfam" id="PF23091">
    <property type="entry name" value="TNFR_ELAPOR1_6th"/>
    <property type="match status" value="1"/>
</dbReference>
<dbReference type="SUPFAM" id="SSF50911">
    <property type="entry name" value="Mannose 6-phosphate receptor domain"/>
    <property type="match status" value="1"/>
</dbReference>
<evidence type="ECO:0000256" key="8">
    <source>
        <dbReference type="ARBA" id="ARBA00023157"/>
    </source>
</evidence>
<dbReference type="SMART" id="SM01411">
    <property type="entry name" value="Ephrin_rec_like"/>
    <property type="match status" value="3"/>
</dbReference>
<dbReference type="SUPFAM" id="SSF57184">
    <property type="entry name" value="Growth factor receptor domain"/>
    <property type="match status" value="2"/>
</dbReference>
<evidence type="ECO:0000256" key="2">
    <source>
        <dbReference type="ARBA" id="ARBA00007627"/>
    </source>
</evidence>
<gene>
    <name evidence="13" type="ORF">HOLleu_05073</name>
</gene>
<dbReference type="InterPro" id="IPR044865">
    <property type="entry name" value="MRH_dom"/>
</dbReference>
<keyword evidence="5 11" id="KW-0732">Signal</keyword>
<accession>A0A9Q1CJ51</accession>
<evidence type="ECO:0000256" key="1">
    <source>
        <dbReference type="ARBA" id="ARBA00004251"/>
    </source>
</evidence>
<keyword evidence="3" id="KW-1003">Cell membrane</keyword>
<keyword evidence="14" id="KW-1185">Reference proteome</keyword>
<reference evidence="13" key="1">
    <citation type="submission" date="2021-10" db="EMBL/GenBank/DDBJ databases">
        <title>Tropical sea cucumber genome reveals ecological adaptation and Cuvierian tubules defense mechanism.</title>
        <authorList>
            <person name="Chen T."/>
        </authorList>
    </citation>
    <scope>NUCLEOTIDE SEQUENCE</scope>
    <source>
        <strain evidence="13">Nanhai2018</strain>
        <tissue evidence="13">Muscle</tissue>
    </source>
</reference>
<evidence type="ECO:0000256" key="6">
    <source>
        <dbReference type="ARBA" id="ARBA00022989"/>
    </source>
</evidence>
<dbReference type="InterPro" id="IPR056608">
    <property type="entry name" value="Elapor1/2_GBD"/>
</dbReference>
<dbReference type="InterPro" id="IPR056609">
    <property type="entry name" value="Elapor1-like_3rd"/>
</dbReference>
<dbReference type="GO" id="GO:0005886">
    <property type="term" value="C:plasma membrane"/>
    <property type="evidence" value="ECO:0007669"/>
    <property type="project" value="UniProtKB-SubCell"/>
</dbReference>
<dbReference type="InterPro" id="IPR056607">
    <property type="entry name" value="Elapor1/2_MRH"/>
</dbReference>
<keyword evidence="4 10" id="KW-0812">Transmembrane</keyword>
<feature type="chain" id="PRO_5040259151" description="MRH domain-containing protein" evidence="11">
    <location>
        <begin position="27"/>
        <end position="1001"/>
    </location>
</feature>
<dbReference type="Proteomes" id="UP001152320">
    <property type="component" value="Chromosome 2"/>
</dbReference>
<comment type="similarity">
    <text evidence="2">Belongs to the ELAPOR family.</text>
</comment>
<dbReference type="Gene3D" id="2.70.130.10">
    <property type="entry name" value="Mannose-6-phosphate receptor binding domain"/>
    <property type="match status" value="1"/>
</dbReference>
<feature type="domain" description="MRH" evidence="12">
    <location>
        <begin position="655"/>
        <end position="845"/>
    </location>
</feature>
<evidence type="ECO:0000256" key="10">
    <source>
        <dbReference type="SAM" id="Phobius"/>
    </source>
</evidence>
<proteinExistence type="inferred from homology"/>
<evidence type="ECO:0000256" key="11">
    <source>
        <dbReference type="SAM" id="SignalP"/>
    </source>
</evidence>
<keyword evidence="7 10" id="KW-0472">Membrane</keyword>
<dbReference type="OrthoDB" id="439917at2759"/>
<evidence type="ECO:0000313" key="13">
    <source>
        <dbReference type="EMBL" id="KAJ8046412.1"/>
    </source>
</evidence>
<name>A0A9Q1CJ51_HOLLE</name>
<organism evidence="13 14">
    <name type="scientific">Holothuria leucospilota</name>
    <name type="common">Black long sea cucumber</name>
    <name type="synonym">Mertensiothuria leucospilota</name>
    <dbReference type="NCBI Taxonomy" id="206669"/>
    <lineage>
        <taxon>Eukaryota</taxon>
        <taxon>Metazoa</taxon>
        <taxon>Echinodermata</taxon>
        <taxon>Eleutherozoa</taxon>
        <taxon>Echinozoa</taxon>
        <taxon>Holothuroidea</taxon>
        <taxon>Aspidochirotacea</taxon>
        <taxon>Aspidochirotida</taxon>
        <taxon>Holothuriidae</taxon>
        <taxon>Holothuria</taxon>
    </lineage>
</organism>
<feature type="transmembrane region" description="Helical" evidence="10">
    <location>
        <begin position="900"/>
        <end position="924"/>
    </location>
</feature>
<evidence type="ECO:0000256" key="4">
    <source>
        <dbReference type="ARBA" id="ARBA00022692"/>
    </source>
</evidence>
<dbReference type="InterPro" id="IPR009030">
    <property type="entry name" value="Growth_fac_rcpt_cys_sf"/>
</dbReference>
<comment type="caution">
    <text evidence="13">The sequence shown here is derived from an EMBL/GenBank/DDBJ whole genome shotgun (WGS) entry which is preliminary data.</text>
</comment>
<evidence type="ECO:0000259" key="12">
    <source>
        <dbReference type="PROSITE" id="PS51914"/>
    </source>
</evidence>
<dbReference type="InterPro" id="IPR056610">
    <property type="entry name" value="Elapor1/2_TNFR-like"/>
</dbReference>
<dbReference type="PANTHER" id="PTHR22727:SF15">
    <property type="entry name" value="MRH DOMAIN-CONTAINING PROTEIN"/>
    <property type="match status" value="1"/>
</dbReference>
<feature type="signal peptide" evidence="11">
    <location>
        <begin position="1"/>
        <end position="26"/>
    </location>
</feature>
<evidence type="ECO:0000313" key="14">
    <source>
        <dbReference type="Proteomes" id="UP001152320"/>
    </source>
</evidence>
<dbReference type="InterPro" id="IPR056606">
    <property type="entry name" value="Elapor1/2_C"/>
</dbReference>
<dbReference type="PROSITE" id="PS51914">
    <property type="entry name" value="MRH"/>
    <property type="match status" value="1"/>
</dbReference>
<dbReference type="Pfam" id="PF07699">
    <property type="entry name" value="Ephrin_rec_like"/>
    <property type="match status" value="1"/>
</dbReference>
<sequence length="1001" mass="111441">MAASTKIFTAVTTLLVLSLPCSLTKGNNGNTGTPDENTAPLPQCTETDFQFVYTECDDEQNRWRVAVPNKDCQGGNVPAPIRAPKCGKTCDPGQYLDIDGSQECLPCKKGEFSLGGGELFDSWKELPPGFVVDVELDSWWNEDDTNCSSSLWKPVGPFIQSPGDYCYSKLIYSADLKKEGFVNFTYSLATRDTLFHVQVRNEQCEAVSVGEGRGDKFPGTTGENMWASVTIPLEAGHNIITWKAFGLSSYEESKPPPIYIKEISIMGLDYTSKCTPCPSGTYAPNEGSSECIRCDADSVPNAEATECVSCQRHEYAYPGSSQCTERLPCKDSDYYRIYDYSKCYESDKTKVSYEWIEPVICQYGVAGAVNLPQSGKETCPSCNPGMQLSKESGHCEFCEEGKFSDGKGACEECPALTVPKKVMKYLTWKELPPFMNTLCLSNDDSDPNCQADSGWVPAGDHIHSGENYADDVYLILSLKVKEFQVSGGYVEGQASPVSTVTFAFKLECHADCNLYFVEEVETAEPEIIKIWTGQTDDVVVYKHSIRTTTPRVFTWAYEKKDPEKELEENVDLRHDVARIYNITVSNVKNGGASYCEPCQQSKNKECISCHEGMYYSNDTQTCTPCPLNTYLSPAEDACIPCGPGLKNVQKRICYSDCKFTLDGTDYDLTPLKGFHTLDTSASFTELGNRFFKRFNISLCGTEEKMETICKADRMSNNVMEKTAEVKSLICRSTILPSGNQQISTQVMSIGDVLLGITHEDTLNNLKDNFTKPRSDDLDVKDIKFFYHSPHTTSACPEGRSTIITLRCNPDAKANGTMEFVPECRDGTCDGCNFLILWNTEMACPSCTEKDYTSIEGSCDQEEQEVTYIWKENKICVGGVSLPPKKTQACEMPKWYNQMPWYAQWSIAGMVTMAILMAVLIIFFWKRNIKLEYKYQKLVASANGELPAAETCALSEGEDEDDVVFQDGKKKSFLNKFKFKNGSGEKELLNASDSLSMQAYLS</sequence>
<dbReference type="Pfam" id="PF23089">
    <property type="entry name" value="ELAPOR1_C"/>
    <property type="match status" value="1"/>
</dbReference>
<keyword evidence="6 10" id="KW-1133">Transmembrane helix</keyword>
<dbReference type="PANTHER" id="PTHR22727">
    <property type="entry name" value="PROTEIN CBG13728"/>
    <property type="match status" value="1"/>
</dbReference>
<comment type="subcellular location">
    <subcellularLocation>
        <location evidence="1">Cell membrane</location>
        <topology evidence="1">Single-pass type I membrane protein</topology>
    </subcellularLocation>
</comment>
<dbReference type="InterPro" id="IPR039181">
    <property type="entry name" value="Elapor1/2"/>
</dbReference>
<dbReference type="AlphaFoldDB" id="A0A9Q1CJ51"/>
<dbReference type="Pfam" id="PF23087">
    <property type="entry name" value="MRH_ELAPOR1_9th"/>
    <property type="match status" value="1"/>
</dbReference>
<evidence type="ECO:0000256" key="7">
    <source>
        <dbReference type="ARBA" id="ARBA00023136"/>
    </source>
</evidence>
<keyword evidence="8" id="KW-1015">Disulfide bond</keyword>
<protein>
    <recommendedName>
        <fullName evidence="12">MRH domain-containing protein</fullName>
    </recommendedName>
</protein>
<evidence type="ECO:0000256" key="5">
    <source>
        <dbReference type="ARBA" id="ARBA00022729"/>
    </source>
</evidence>
<evidence type="ECO:0000256" key="9">
    <source>
        <dbReference type="ARBA" id="ARBA00023180"/>
    </source>
</evidence>
<dbReference type="Pfam" id="PF23031">
    <property type="entry name" value="GBD_ELAPOR1"/>
    <property type="match status" value="1"/>
</dbReference>
<keyword evidence="9" id="KW-0325">Glycoprotein</keyword>
<dbReference type="Pfam" id="PF23032">
    <property type="entry name" value="GBD_ELAPOR1-like_3rd"/>
    <property type="match status" value="1"/>
</dbReference>